<reference evidence="1" key="1">
    <citation type="submission" date="2013-04" db="EMBL/GenBank/DDBJ databases">
        <authorList>
            <person name="Qu J."/>
            <person name="Murali S.C."/>
            <person name="Bandaranaike D."/>
            <person name="Bellair M."/>
            <person name="Blankenburg K."/>
            <person name="Chao H."/>
            <person name="Dinh H."/>
            <person name="Doddapaneni H."/>
            <person name="Downs B."/>
            <person name="Dugan-Rocha S."/>
            <person name="Elkadiri S."/>
            <person name="Gnanaolivu R.D."/>
            <person name="Hernandez B."/>
            <person name="Javaid M."/>
            <person name="Jayaseelan J.C."/>
            <person name="Lee S."/>
            <person name="Li M."/>
            <person name="Ming W."/>
            <person name="Munidasa M."/>
            <person name="Muniz J."/>
            <person name="Nguyen L."/>
            <person name="Ongeri F."/>
            <person name="Osuji N."/>
            <person name="Pu L.-L."/>
            <person name="Puazo M."/>
            <person name="Qu C."/>
            <person name="Quiroz J."/>
            <person name="Raj R."/>
            <person name="Weissenberger G."/>
            <person name="Xin Y."/>
            <person name="Zou X."/>
            <person name="Han Y."/>
            <person name="Richards S."/>
            <person name="Worley K."/>
            <person name="Muzny D."/>
            <person name="Gibbs R."/>
        </authorList>
    </citation>
    <scope>NUCLEOTIDE SEQUENCE</scope>
    <source>
        <strain evidence="1">Sampled in the wild</strain>
    </source>
</reference>
<dbReference type="Proteomes" id="UP000792457">
    <property type="component" value="Unassembled WGS sequence"/>
</dbReference>
<gene>
    <name evidence="1" type="ORF">J437_LFUL002028</name>
</gene>
<accession>A0A8K0JWD4</accession>
<dbReference type="OrthoDB" id="431432at2759"/>
<reference evidence="1" key="2">
    <citation type="submission" date="2017-10" db="EMBL/GenBank/DDBJ databases">
        <title>Ladona fulva Genome sequencing and assembly.</title>
        <authorList>
            <person name="Murali S."/>
            <person name="Richards S."/>
            <person name="Bandaranaike D."/>
            <person name="Bellair M."/>
            <person name="Blankenburg K."/>
            <person name="Chao H."/>
            <person name="Dinh H."/>
            <person name="Doddapaneni H."/>
            <person name="Dugan-Rocha S."/>
            <person name="Elkadiri S."/>
            <person name="Gnanaolivu R."/>
            <person name="Hernandez B."/>
            <person name="Skinner E."/>
            <person name="Javaid M."/>
            <person name="Lee S."/>
            <person name="Li M."/>
            <person name="Ming W."/>
            <person name="Munidasa M."/>
            <person name="Muniz J."/>
            <person name="Nguyen L."/>
            <person name="Hughes D."/>
            <person name="Osuji N."/>
            <person name="Pu L.-L."/>
            <person name="Puazo M."/>
            <person name="Qu C."/>
            <person name="Quiroz J."/>
            <person name="Raj R."/>
            <person name="Weissenberger G."/>
            <person name="Xin Y."/>
            <person name="Zou X."/>
            <person name="Han Y."/>
            <person name="Worley K."/>
            <person name="Muzny D."/>
            <person name="Gibbs R."/>
        </authorList>
    </citation>
    <scope>NUCLEOTIDE SEQUENCE</scope>
    <source>
        <strain evidence="1">Sampled in the wild</strain>
    </source>
</reference>
<dbReference type="Gene3D" id="3.90.550.50">
    <property type="match status" value="1"/>
</dbReference>
<dbReference type="EMBL" id="KZ308152">
    <property type="protein sequence ID" value="KAG8223080.1"/>
    <property type="molecule type" value="Genomic_DNA"/>
</dbReference>
<sequence length="162" mass="18192">MALGLRAIVLRASGQEKAGVGLCETPSMMMEEDPLSIIGLSDVDSESSGSNRSLIFVGVMTAQKYLDTRALAVYETWGKELPGKIAFFSSADSWTSAQIPLVRLRGVDDRYPPQKKSFLMLEYMWKHYGQHFEWLKQSRNFVGRSQKVGYQGKRFSSSTKIP</sequence>
<keyword evidence="2" id="KW-1185">Reference proteome</keyword>
<evidence type="ECO:0000313" key="2">
    <source>
        <dbReference type="Proteomes" id="UP000792457"/>
    </source>
</evidence>
<organism evidence="1 2">
    <name type="scientific">Ladona fulva</name>
    <name type="common">Scarce chaser dragonfly</name>
    <name type="synonym">Libellula fulva</name>
    <dbReference type="NCBI Taxonomy" id="123851"/>
    <lineage>
        <taxon>Eukaryota</taxon>
        <taxon>Metazoa</taxon>
        <taxon>Ecdysozoa</taxon>
        <taxon>Arthropoda</taxon>
        <taxon>Hexapoda</taxon>
        <taxon>Insecta</taxon>
        <taxon>Pterygota</taxon>
        <taxon>Palaeoptera</taxon>
        <taxon>Odonata</taxon>
        <taxon>Epiprocta</taxon>
        <taxon>Anisoptera</taxon>
        <taxon>Libelluloidea</taxon>
        <taxon>Libellulidae</taxon>
        <taxon>Ladona</taxon>
    </lineage>
</organism>
<evidence type="ECO:0000313" key="1">
    <source>
        <dbReference type="EMBL" id="KAG8223080.1"/>
    </source>
</evidence>
<proteinExistence type="predicted"/>
<dbReference type="AlphaFoldDB" id="A0A8K0JWD4"/>
<name>A0A8K0JWD4_LADFU</name>
<comment type="caution">
    <text evidence="1">The sequence shown here is derived from an EMBL/GenBank/DDBJ whole genome shotgun (WGS) entry which is preliminary data.</text>
</comment>
<protein>
    <submittedName>
        <fullName evidence="1">Uncharacterized protein</fullName>
    </submittedName>
</protein>